<name>A0A919EML7_9GAMM</name>
<comment type="caution">
    <text evidence="1">The sequence shown here is derived from an EMBL/GenBank/DDBJ whole genome shotgun (WGS) entry which is preliminary data.</text>
</comment>
<protein>
    <submittedName>
        <fullName evidence="1">Protease synthase and sporulation protein PAI 2</fullName>
    </submittedName>
</protein>
<reference evidence="1" key="1">
    <citation type="journal article" date="2014" name="Int. J. Syst. Evol. Microbiol.">
        <title>Complete genome sequence of Corynebacterium casei LMG S-19264T (=DSM 44701T), isolated from a smear-ripened cheese.</title>
        <authorList>
            <consortium name="US DOE Joint Genome Institute (JGI-PGF)"/>
            <person name="Walter F."/>
            <person name="Albersmeier A."/>
            <person name="Kalinowski J."/>
            <person name="Ruckert C."/>
        </authorList>
    </citation>
    <scope>NUCLEOTIDE SEQUENCE</scope>
    <source>
        <strain evidence="1">KCTC 42731</strain>
    </source>
</reference>
<dbReference type="GO" id="GO:0006508">
    <property type="term" value="P:proteolysis"/>
    <property type="evidence" value="ECO:0007669"/>
    <property type="project" value="UniProtKB-KW"/>
</dbReference>
<dbReference type="PIRSF" id="PIRSF010372">
    <property type="entry name" value="PaiB"/>
    <property type="match status" value="1"/>
</dbReference>
<dbReference type="AlphaFoldDB" id="A0A919EML7"/>
<dbReference type="InterPro" id="IPR012349">
    <property type="entry name" value="Split_barrel_FMN-bd"/>
</dbReference>
<dbReference type="RefSeq" id="WP_189773611.1">
    <property type="nucleotide sequence ID" value="NZ_BNCK01000010.1"/>
</dbReference>
<accession>A0A919EML7</accession>
<dbReference type="InterPro" id="IPR007396">
    <property type="entry name" value="TR_PAI2-type"/>
</dbReference>
<sequence>MHVPDKWQFPSNEEVTAFIHKFSFATLVSPSLDSSRLPLVYDESTSQLIGHFARSNPHWKTANNSRCLAIFDGPHSYISPTWYDSHPAVPTWNYASVHIKGLVTLLEPEQTLQSLHDLINKYEPTLNYANNVMTKEYQQKLLKGIVGFSMKVEQIEAKAKLGQHRTAADQKAVAESLSLQGSANSEQLLALMRQWKIGVGE</sequence>
<proteinExistence type="predicted"/>
<dbReference type="Pfam" id="PF04299">
    <property type="entry name" value="FMN_bind_2"/>
    <property type="match status" value="1"/>
</dbReference>
<organism evidence="1 2">
    <name type="scientific">Thalassotalea marina</name>
    <dbReference type="NCBI Taxonomy" id="1673741"/>
    <lineage>
        <taxon>Bacteria</taxon>
        <taxon>Pseudomonadati</taxon>
        <taxon>Pseudomonadota</taxon>
        <taxon>Gammaproteobacteria</taxon>
        <taxon>Alteromonadales</taxon>
        <taxon>Colwelliaceae</taxon>
        <taxon>Thalassotalea</taxon>
    </lineage>
</organism>
<dbReference type="GO" id="GO:0008233">
    <property type="term" value="F:peptidase activity"/>
    <property type="evidence" value="ECO:0007669"/>
    <property type="project" value="UniProtKB-KW"/>
</dbReference>
<dbReference type="EMBL" id="BNCK01000010">
    <property type="protein sequence ID" value="GHG03673.1"/>
    <property type="molecule type" value="Genomic_DNA"/>
</dbReference>
<dbReference type="Gene3D" id="2.30.110.10">
    <property type="entry name" value="Electron Transport, Fmn-binding Protein, Chain A"/>
    <property type="match status" value="1"/>
</dbReference>
<gene>
    <name evidence="1" type="primary">paiB</name>
    <name evidence="1" type="ORF">GCM10017161_36150</name>
</gene>
<keyword evidence="1" id="KW-0645">Protease</keyword>
<evidence type="ECO:0000313" key="2">
    <source>
        <dbReference type="Proteomes" id="UP000623842"/>
    </source>
</evidence>
<keyword evidence="1" id="KW-0378">Hydrolase</keyword>
<dbReference type="PANTHER" id="PTHR35802:SF1">
    <property type="entry name" value="PROTEASE SYNTHASE AND SPORULATION PROTEIN PAI 2"/>
    <property type="match status" value="1"/>
</dbReference>
<dbReference type="PANTHER" id="PTHR35802">
    <property type="entry name" value="PROTEASE SYNTHASE AND SPORULATION PROTEIN PAI 2"/>
    <property type="match status" value="1"/>
</dbReference>
<dbReference type="Proteomes" id="UP000623842">
    <property type="component" value="Unassembled WGS sequence"/>
</dbReference>
<keyword evidence="2" id="KW-1185">Reference proteome</keyword>
<dbReference type="SUPFAM" id="SSF50475">
    <property type="entry name" value="FMN-binding split barrel"/>
    <property type="match status" value="1"/>
</dbReference>
<evidence type="ECO:0000313" key="1">
    <source>
        <dbReference type="EMBL" id="GHG03673.1"/>
    </source>
</evidence>
<reference evidence="1" key="2">
    <citation type="submission" date="2020-09" db="EMBL/GenBank/DDBJ databases">
        <authorList>
            <person name="Sun Q."/>
            <person name="Kim S."/>
        </authorList>
    </citation>
    <scope>NUCLEOTIDE SEQUENCE</scope>
    <source>
        <strain evidence="1">KCTC 42731</strain>
    </source>
</reference>